<evidence type="ECO:0000313" key="2">
    <source>
        <dbReference type="EMBL" id="KAF2003658.1"/>
    </source>
</evidence>
<protein>
    <recommendedName>
        <fullName evidence="4">DUF862-domain-containing protein</fullName>
    </recommendedName>
</protein>
<evidence type="ECO:0008006" key="4">
    <source>
        <dbReference type="Google" id="ProtNLM"/>
    </source>
</evidence>
<evidence type="ECO:0000256" key="1">
    <source>
        <dbReference type="SAM" id="MobiDB-lite"/>
    </source>
</evidence>
<name>A0A6A5WRG0_9PLEO</name>
<feature type="region of interest" description="Disordered" evidence="1">
    <location>
        <begin position="281"/>
        <end position="319"/>
    </location>
</feature>
<accession>A0A6A5WRG0</accession>
<gene>
    <name evidence="2" type="ORF">P154DRAFT_519887</name>
</gene>
<dbReference type="Proteomes" id="UP000799779">
    <property type="component" value="Unassembled WGS sequence"/>
</dbReference>
<reference evidence="2" key="1">
    <citation type="journal article" date="2020" name="Stud. Mycol.">
        <title>101 Dothideomycetes genomes: a test case for predicting lifestyles and emergence of pathogens.</title>
        <authorList>
            <person name="Haridas S."/>
            <person name="Albert R."/>
            <person name="Binder M."/>
            <person name="Bloem J."/>
            <person name="Labutti K."/>
            <person name="Salamov A."/>
            <person name="Andreopoulos B."/>
            <person name="Baker S."/>
            <person name="Barry K."/>
            <person name="Bills G."/>
            <person name="Bluhm B."/>
            <person name="Cannon C."/>
            <person name="Castanera R."/>
            <person name="Culley D."/>
            <person name="Daum C."/>
            <person name="Ezra D."/>
            <person name="Gonzalez J."/>
            <person name="Henrissat B."/>
            <person name="Kuo A."/>
            <person name="Liang C."/>
            <person name="Lipzen A."/>
            <person name="Lutzoni F."/>
            <person name="Magnuson J."/>
            <person name="Mondo S."/>
            <person name="Nolan M."/>
            <person name="Ohm R."/>
            <person name="Pangilinan J."/>
            <person name="Park H.-J."/>
            <person name="Ramirez L."/>
            <person name="Alfaro M."/>
            <person name="Sun H."/>
            <person name="Tritt A."/>
            <person name="Yoshinaga Y."/>
            <person name="Zwiers L.-H."/>
            <person name="Turgeon B."/>
            <person name="Goodwin S."/>
            <person name="Spatafora J."/>
            <person name="Crous P."/>
            <person name="Grigoriev I."/>
        </authorList>
    </citation>
    <scope>NUCLEOTIDE SEQUENCE</scope>
    <source>
        <strain evidence="2">CBS 123094</strain>
    </source>
</reference>
<proteinExistence type="predicted"/>
<dbReference type="EMBL" id="ML977571">
    <property type="protein sequence ID" value="KAF2003658.1"/>
    <property type="molecule type" value="Genomic_DNA"/>
</dbReference>
<dbReference type="OrthoDB" id="3431913at2759"/>
<sequence length="319" mass="35428">MPGSTDEVHTAERKRDKVGEFLQSSYNKGELALKHGIGLGNQQQVIPPTEPITNGPSRPVEVGWHPVGGFAGKWFAEKTGLGKMITEKTKKYPDPTQHWAVLVGDYAHQLWMDEEFHVIYTNERVDAQEWMKFQVGETTFNDDAIRRAGETVIQHLRDARPGYNLITNNCQTYVLQLLDAIKVSNVKEFGTTLAVYDRIFGEGKVADLFPEMENHKQEIGAGGQMVVVPTAPLAGQEVGVVGSTGAAVEYYSGSHQQPTTSQQNTVLFAQQVMNDNTPQLDCEEEAQRGLGEHKHGGKDGGWKDTTSSLFRKFKKKDKP</sequence>
<feature type="compositionally biased region" description="Basic and acidic residues" evidence="1">
    <location>
        <begin position="285"/>
        <end position="302"/>
    </location>
</feature>
<dbReference type="AlphaFoldDB" id="A0A6A5WRG0"/>
<organism evidence="2 3">
    <name type="scientific">Amniculicola lignicola CBS 123094</name>
    <dbReference type="NCBI Taxonomy" id="1392246"/>
    <lineage>
        <taxon>Eukaryota</taxon>
        <taxon>Fungi</taxon>
        <taxon>Dikarya</taxon>
        <taxon>Ascomycota</taxon>
        <taxon>Pezizomycotina</taxon>
        <taxon>Dothideomycetes</taxon>
        <taxon>Pleosporomycetidae</taxon>
        <taxon>Pleosporales</taxon>
        <taxon>Amniculicolaceae</taxon>
        <taxon>Amniculicola</taxon>
    </lineage>
</organism>
<keyword evidence="3" id="KW-1185">Reference proteome</keyword>
<evidence type="ECO:0000313" key="3">
    <source>
        <dbReference type="Proteomes" id="UP000799779"/>
    </source>
</evidence>